<proteinExistence type="predicted"/>
<reference evidence="2" key="1">
    <citation type="journal article" date="2019" name="Int. J. Syst. Evol. Microbiol.">
        <title>The Global Catalogue of Microorganisms (GCM) 10K type strain sequencing project: providing services to taxonomists for standard genome sequencing and annotation.</title>
        <authorList>
            <consortium name="The Broad Institute Genomics Platform"/>
            <consortium name="The Broad Institute Genome Sequencing Center for Infectious Disease"/>
            <person name="Wu L."/>
            <person name="Ma J."/>
        </authorList>
    </citation>
    <scope>NUCLEOTIDE SEQUENCE [LARGE SCALE GENOMIC DNA]</scope>
    <source>
        <strain evidence="2">TBRC 5832</strain>
    </source>
</reference>
<dbReference type="Proteomes" id="UP001595867">
    <property type="component" value="Unassembled WGS sequence"/>
</dbReference>
<gene>
    <name evidence="1" type="ORF">ACFO0C_01080</name>
</gene>
<dbReference type="RefSeq" id="WP_378064512.1">
    <property type="nucleotide sequence ID" value="NZ_JBHSBL010000002.1"/>
</dbReference>
<keyword evidence="2" id="KW-1185">Reference proteome</keyword>
<sequence length="149" mass="15492">MGSSQQPPATCPEQLIGALIPPETRRSAPLIPLAVPALGRRGQPTDVAAELVLLDVARIDASGRFCALALLTALQWEPGHHLDLTVETDAVVFGSSPTGQQTVGSRGELTVPVAARTLAGLDADPRVTLVAVPSRDLLVVHRPALVATC</sequence>
<comment type="caution">
    <text evidence="1">The sequence shown here is derived from an EMBL/GenBank/DDBJ whole genome shotgun (WGS) entry which is preliminary data.</text>
</comment>
<evidence type="ECO:0008006" key="3">
    <source>
        <dbReference type="Google" id="ProtNLM"/>
    </source>
</evidence>
<dbReference type="EMBL" id="JBHSBL010000002">
    <property type="protein sequence ID" value="MFC4063505.1"/>
    <property type="molecule type" value="Genomic_DNA"/>
</dbReference>
<evidence type="ECO:0000313" key="2">
    <source>
        <dbReference type="Proteomes" id="UP001595867"/>
    </source>
</evidence>
<organism evidence="1 2">
    <name type="scientific">Actinoplanes subglobosus</name>
    <dbReference type="NCBI Taxonomy" id="1547892"/>
    <lineage>
        <taxon>Bacteria</taxon>
        <taxon>Bacillati</taxon>
        <taxon>Actinomycetota</taxon>
        <taxon>Actinomycetes</taxon>
        <taxon>Micromonosporales</taxon>
        <taxon>Micromonosporaceae</taxon>
        <taxon>Actinoplanes</taxon>
    </lineage>
</organism>
<accession>A0ABV8IKA8</accession>
<evidence type="ECO:0000313" key="1">
    <source>
        <dbReference type="EMBL" id="MFC4063505.1"/>
    </source>
</evidence>
<protein>
    <recommendedName>
        <fullName evidence="3">Transcriptional regulator</fullName>
    </recommendedName>
</protein>
<name>A0ABV8IKA8_9ACTN</name>